<dbReference type="OrthoDB" id="4440515at2"/>
<evidence type="ECO:0000259" key="10">
    <source>
        <dbReference type="Pfam" id="PF02803"/>
    </source>
</evidence>
<evidence type="ECO:0000256" key="5">
    <source>
        <dbReference type="ARBA" id="ARBA00030755"/>
    </source>
</evidence>
<protein>
    <recommendedName>
        <fullName evidence="6">Probable acetyl-CoA acetyltransferase</fullName>
        <ecNumber evidence="2">2.3.1.9</ecNumber>
    </recommendedName>
    <alternativeName>
        <fullName evidence="5">Acetoacetyl-CoA thiolase</fullName>
    </alternativeName>
</protein>
<dbReference type="InterPro" id="IPR020616">
    <property type="entry name" value="Thiolase_N"/>
</dbReference>
<dbReference type="Pfam" id="PF00108">
    <property type="entry name" value="Thiolase_N"/>
    <property type="match status" value="1"/>
</dbReference>
<dbReference type="PROSITE" id="PS00737">
    <property type="entry name" value="THIOLASE_2"/>
    <property type="match status" value="1"/>
</dbReference>
<keyword evidence="4 8" id="KW-0012">Acyltransferase</keyword>
<dbReference type="InterPro" id="IPR016039">
    <property type="entry name" value="Thiolase-like"/>
</dbReference>
<comment type="caution">
    <text evidence="11">The sequence shown here is derived from an EMBL/GenBank/DDBJ whole genome shotgun (WGS) entry which is preliminary data.</text>
</comment>
<dbReference type="InterPro" id="IPR020617">
    <property type="entry name" value="Thiolase_C"/>
</dbReference>
<dbReference type="InterPro" id="IPR002155">
    <property type="entry name" value="Thiolase"/>
</dbReference>
<dbReference type="Proteomes" id="UP000295371">
    <property type="component" value="Unassembled WGS sequence"/>
</dbReference>
<feature type="active site" description="Acyl-thioester intermediate" evidence="7">
    <location>
        <position position="94"/>
    </location>
</feature>
<evidence type="ECO:0000256" key="6">
    <source>
        <dbReference type="ARBA" id="ARBA00040529"/>
    </source>
</evidence>
<dbReference type="PROSITE" id="PS00098">
    <property type="entry name" value="THIOLASE_1"/>
    <property type="match status" value="1"/>
</dbReference>
<dbReference type="PANTHER" id="PTHR18919">
    <property type="entry name" value="ACETYL-COA C-ACYLTRANSFERASE"/>
    <property type="match status" value="1"/>
</dbReference>
<dbReference type="Gene3D" id="3.40.47.10">
    <property type="match status" value="1"/>
</dbReference>
<feature type="domain" description="Thiolase N-terminal" evidence="9">
    <location>
        <begin position="11"/>
        <end position="266"/>
    </location>
</feature>
<dbReference type="EC" id="2.3.1.9" evidence="2"/>
<dbReference type="PROSITE" id="PS00099">
    <property type="entry name" value="THIOLASE_3"/>
    <property type="match status" value="1"/>
</dbReference>
<keyword evidence="3 8" id="KW-0808">Transferase</keyword>
<evidence type="ECO:0000256" key="3">
    <source>
        <dbReference type="ARBA" id="ARBA00022679"/>
    </source>
</evidence>
<dbReference type="PIRSF" id="PIRSF000429">
    <property type="entry name" value="Ac-CoA_Ac_transf"/>
    <property type="match status" value="1"/>
</dbReference>
<gene>
    <name evidence="11" type="ORF">CLV29_1247</name>
</gene>
<feature type="active site" description="Proton acceptor" evidence="7">
    <location>
        <position position="388"/>
    </location>
</feature>
<comment type="similarity">
    <text evidence="1 8">Belongs to the thiolase-like superfamily. Thiolase family.</text>
</comment>
<organism evidence="11 12">
    <name type="scientific">Naumannella halotolerans</name>
    <dbReference type="NCBI Taxonomy" id="993414"/>
    <lineage>
        <taxon>Bacteria</taxon>
        <taxon>Bacillati</taxon>
        <taxon>Actinomycetota</taxon>
        <taxon>Actinomycetes</taxon>
        <taxon>Propionibacteriales</taxon>
        <taxon>Propionibacteriaceae</taxon>
        <taxon>Naumannella</taxon>
    </lineage>
</organism>
<feature type="domain" description="Thiolase C-terminal" evidence="10">
    <location>
        <begin position="275"/>
        <end position="399"/>
    </location>
</feature>
<dbReference type="Pfam" id="PF02803">
    <property type="entry name" value="Thiolase_C"/>
    <property type="match status" value="1"/>
</dbReference>
<evidence type="ECO:0000256" key="4">
    <source>
        <dbReference type="ARBA" id="ARBA00023315"/>
    </source>
</evidence>
<evidence type="ECO:0000259" key="9">
    <source>
        <dbReference type="Pfam" id="PF00108"/>
    </source>
</evidence>
<dbReference type="CDD" id="cd00751">
    <property type="entry name" value="thiolase"/>
    <property type="match status" value="1"/>
</dbReference>
<keyword evidence="12" id="KW-1185">Reference proteome</keyword>
<evidence type="ECO:0000313" key="11">
    <source>
        <dbReference type="EMBL" id="TDT33624.1"/>
    </source>
</evidence>
<dbReference type="PANTHER" id="PTHR18919:SF107">
    <property type="entry name" value="ACETYL-COA ACETYLTRANSFERASE, CYTOSOLIC"/>
    <property type="match status" value="1"/>
</dbReference>
<evidence type="ECO:0000256" key="7">
    <source>
        <dbReference type="PIRSR" id="PIRSR000429-1"/>
    </source>
</evidence>
<dbReference type="AlphaFoldDB" id="A0A4R7J8L9"/>
<dbReference type="SUPFAM" id="SSF53901">
    <property type="entry name" value="Thiolase-like"/>
    <property type="match status" value="2"/>
</dbReference>
<dbReference type="InterPro" id="IPR020613">
    <property type="entry name" value="Thiolase_CS"/>
</dbReference>
<dbReference type="InterPro" id="IPR020610">
    <property type="entry name" value="Thiolase_AS"/>
</dbReference>
<dbReference type="GO" id="GO:0003985">
    <property type="term" value="F:acetyl-CoA C-acetyltransferase activity"/>
    <property type="evidence" value="ECO:0007669"/>
    <property type="project" value="UniProtKB-EC"/>
</dbReference>
<dbReference type="NCBIfam" id="TIGR01930">
    <property type="entry name" value="AcCoA-C-Actrans"/>
    <property type="match status" value="1"/>
</dbReference>
<feature type="active site" description="Proton acceptor" evidence="7">
    <location>
        <position position="358"/>
    </location>
</feature>
<sequence length="402" mass="40272">MSSQASSTGSVIVGGARTPFGKLLGGLASQSATDLGGIAIAAALERAGVDPSEVDQVVLGQVLPAGGGQLTARQAAVKAGISMDVPAVTVNKVCLSGLTAVAMADQLIRSGEAEVVVAGGMESMTNAPHLLTGSRQGHKYGALSMADHMELDALFDVYTDQSMGALTEQYNKGADEVTRAEGDAFSARSHQRAAQFAELLAEEIVAVSIPQRRGEPVVIAADEGVRGDTTAETLGRLRPAFAAEGTITAGSSSPISDGAAAVVVASPEAAERLGLTPIARIGAYGQVAGPDSSLQLQPANAIRKACARAGIDPASLDLIEINEAFAAVGIASARSLGLDDAAVEEKVNIHGGAIAVGHPVGASGARLVLTLAKELQRRGSGIGAAALCGGGGQGDALILYAP</sequence>
<dbReference type="InterPro" id="IPR020615">
    <property type="entry name" value="Thiolase_acyl_enz_int_AS"/>
</dbReference>
<evidence type="ECO:0000256" key="8">
    <source>
        <dbReference type="RuleBase" id="RU003557"/>
    </source>
</evidence>
<evidence type="ECO:0000256" key="2">
    <source>
        <dbReference type="ARBA" id="ARBA00012705"/>
    </source>
</evidence>
<evidence type="ECO:0000313" key="12">
    <source>
        <dbReference type="Proteomes" id="UP000295371"/>
    </source>
</evidence>
<evidence type="ECO:0000256" key="1">
    <source>
        <dbReference type="ARBA" id="ARBA00010982"/>
    </source>
</evidence>
<reference evidence="11 12" key="1">
    <citation type="submission" date="2019-03" db="EMBL/GenBank/DDBJ databases">
        <title>Genomic Encyclopedia of Archaeal and Bacterial Type Strains, Phase II (KMG-II): from individual species to whole genera.</title>
        <authorList>
            <person name="Goeker M."/>
        </authorList>
    </citation>
    <scope>NUCLEOTIDE SEQUENCE [LARGE SCALE GENOMIC DNA]</scope>
    <source>
        <strain evidence="11 12">DSM 24323</strain>
    </source>
</reference>
<dbReference type="RefSeq" id="WP_133754105.1">
    <property type="nucleotide sequence ID" value="NZ_CP171129.1"/>
</dbReference>
<proteinExistence type="inferred from homology"/>
<dbReference type="EMBL" id="SOAW01000001">
    <property type="protein sequence ID" value="TDT33624.1"/>
    <property type="molecule type" value="Genomic_DNA"/>
</dbReference>
<accession>A0A4R7J8L9</accession>
<name>A0A4R7J8L9_9ACTN</name>